<evidence type="ECO:0000313" key="3">
    <source>
        <dbReference type="Proteomes" id="UP000280685"/>
    </source>
</evidence>
<feature type="compositionally biased region" description="Basic and acidic residues" evidence="1">
    <location>
        <begin position="384"/>
        <end position="430"/>
    </location>
</feature>
<proteinExistence type="predicted"/>
<gene>
    <name evidence="2" type="ORF">PODCO_302720</name>
</gene>
<feature type="compositionally biased region" description="Basic residues" evidence="1">
    <location>
        <begin position="431"/>
        <end position="442"/>
    </location>
</feature>
<evidence type="ECO:0000313" key="2">
    <source>
        <dbReference type="EMBL" id="VBB76865.1"/>
    </source>
</evidence>
<name>A0ABY6S6C4_PODCO</name>
<dbReference type="EMBL" id="LR026966">
    <property type="protein sequence ID" value="VBB76865.1"/>
    <property type="molecule type" value="Genomic_DNA"/>
</dbReference>
<accession>A0ABY6S6C4</accession>
<keyword evidence="3" id="KW-1185">Reference proteome</keyword>
<organism evidence="2 3">
    <name type="scientific">Podospora comata</name>
    <dbReference type="NCBI Taxonomy" id="48703"/>
    <lineage>
        <taxon>Eukaryota</taxon>
        <taxon>Fungi</taxon>
        <taxon>Dikarya</taxon>
        <taxon>Ascomycota</taxon>
        <taxon>Pezizomycotina</taxon>
        <taxon>Sordariomycetes</taxon>
        <taxon>Sordariomycetidae</taxon>
        <taxon>Sordariales</taxon>
        <taxon>Podosporaceae</taxon>
        <taxon>Podospora</taxon>
    </lineage>
</organism>
<evidence type="ECO:0000256" key="1">
    <source>
        <dbReference type="SAM" id="MobiDB-lite"/>
    </source>
</evidence>
<dbReference type="Proteomes" id="UP000280685">
    <property type="component" value="Chromosome 3"/>
</dbReference>
<protein>
    <submittedName>
        <fullName evidence="2">Uncharacterized protein</fullName>
    </submittedName>
</protein>
<feature type="region of interest" description="Disordered" evidence="1">
    <location>
        <begin position="384"/>
        <end position="449"/>
    </location>
</feature>
<reference evidence="2" key="1">
    <citation type="submission" date="2018-02" db="EMBL/GenBank/DDBJ databases">
        <authorList>
            <person name="Silar P."/>
        </authorList>
    </citation>
    <scope>NUCLEOTIDE SEQUENCE [LARGE SCALE GENOMIC DNA]</scope>
    <source>
        <strain evidence="2">T</strain>
    </source>
</reference>
<sequence>MDAITELLRARALADHKARTPIDRLDAEHRRHLVRAINNVLSTELALFQYAQIIDGLPTGDVAWDVRSPLLQGEHPLATEHEELCPGAMEKAREVCPKWDTEMLRFSPQVLKAYQEAAPGSKLFATRLIEMVAVAIHEFGVLLYQLDFCVHKGGREAVDAIAKWKENSKPELYSWMTDEEWCPPDPICTVFHSIHYLDHDIYPQGVADVVGYWVEDQILGGVVVFERRAEECDGHNSNCSNPEPPNIYLSPSRAKVTIRVTQLYDEQQQKLVDFLLLEDASKAAETSPLPILVDKKNLKRFKLESSIIKYGIFRDIWERKPLNREALRYLNRRPGSELDDPWAFGLMVITNIVSGNPLTAGVKRRLEDEEPGLAEAYKKVKLEVESREDSETQDGKGKEKDDAGKGLDSKEEEGGSRDKATEVVQSDEKNTKRKVATKRAKKQKSEDGVEIKSVDKFLKSFLGASEQPDT</sequence>